<dbReference type="RefSeq" id="WP_048673611.1">
    <property type="nucleotide sequence ID" value="NZ_CBTJ020000045.1"/>
</dbReference>
<dbReference type="OrthoDB" id="5295772at2"/>
<reference evidence="1" key="1">
    <citation type="submission" date="2013-07" db="EMBL/GenBank/DDBJ databases">
        <authorList>
            <person name="McIlroy S."/>
        </authorList>
    </citation>
    <scope>NUCLEOTIDE SEQUENCE [LARGE SCALE GENOMIC DNA]</scope>
    <source>
        <strain evidence="1">Run_A_D11</strain>
    </source>
</reference>
<dbReference type="AlphaFoldDB" id="W6M5E5"/>
<keyword evidence="2" id="KW-1185">Reference proteome</keyword>
<name>W6M5E5_9GAMM</name>
<proteinExistence type="predicted"/>
<organism evidence="1 2">
    <name type="scientific">Candidatus Competibacter denitrificans Run_A_D11</name>
    <dbReference type="NCBI Taxonomy" id="1400863"/>
    <lineage>
        <taxon>Bacteria</taxon>
        <taxon>Pseudomonadati</taxon>
        <taxon>Pseudomonadota</taxon>
        <taxon>Gammaproteobacteria</taxon>
        <taxon>Candidatus Competibacteraceae</taxon>
        <taxon>Candidatus Competibacter</taxon>
    </lineage>
</organism>
<dbReference type="EMBL" id="CBTJ020000045">
    <property type="protein sequence ID" value="CDI03086.1"/>
    <property type="molecule type" value="Genomic_DNA"/>
</dbReference>
<dbReference type="STRING" id="1400863.BN873_380068"/>
<comment type="caution">
    <text evidence="1">The sequence shown here is derived from an EMBL/GenBank/DDBJ whole genome shotgun (WGS) entry which is preliminary data.</text>
</comment>
<dbReference type="Proteomes" id="UP000035760">
    <property type="component" value="Unassembled WGS sequence"/>
</dbReference>
<evidence type="ECO:0000313" key="1">
    <source>
        <dbReference type="EMBL" id="CDI03086.1"/>
    </source>
</evidence>
<reference evidence="1" key="2">
    <citation type="submission" date="2014-03" db="EMBL/GenBank/DDBJ databases">
        <title>Candidatus Competibacter-lineage genomes retrieved from metagenomes reveal functional metabolic diversity.</title>
        <authorList>
            <person name="McIlroy S.J."/>
            <person name="Albertsen M."/>
            <person name="Andresen E.K."/>
            <person name="Saunders A.M."/>
            <person name="Kristiansen R."/>
            <person name="Stokholm-Bjerregaard M."/>
            <person name="Nielsen K.L."/>
            <person name="Nielsen P.H."/>
        </authorList>
    </citation>
    <scope>NUCLEOTIDE SEQUENCE</scope>
    <source>
        <strain evidence="1">Run_A_D11</strain>
    </source>
</reference>
<sequence>MNAVIKTVGQSGQIALGKAYAGRHVLVDELEPGVWLVKLGEFIPDNERWLHSPTVKDDLDEAISWAETHPAMASDLDALTQQLP</sequence>
<evidence type="ECO:0000313" key="2">
    <source>
        <dbReference type="Proteomes" id="UP000035760"/>
    </source>
</evidence>
<accession>W6M5E5</accession>
<protein>
    <submittedName>
        <fullName evidence="1">Uncharacterized protein</fullName>
    </submittedName>
</protein>
<gene>
    <name evidence="1" type="ORF">BN873_380068</name>
</gene>